<proteinExistence type="predicted"/>
<dbReference type="GO" id="GO:0004672">
    <property type="term" value="F:protein kinase activity"/>
    <property type="evidence" value="ECO:0007669"/>
    <property type="project" value="InterPro"/>
</dbReference>
<name>A0A7S4RZ38_9STRA</name>
<dbReference type="EMBL" id="HBNS01033927">
    <property type="protein sequence ID" value="CAE4629378.1"/>
    <property type="molecule type" value="Transcribed_RNA"/>
</dbReference>
<feature type="domain" description="Protein kinase" evidence="1">
    <location>
        <begin position="1"/>
        <end position="164"/>
    </location>
</feature>
<dbReference type="SUPFAM" id="SSF56112">
    <property type="entry name" value="Protein kinase-like (PK-like)"/>
    <property type="match status" value="1"/>
</dbReference>
<dbReference type="SMART" id="SM00220">
    <property type="entry name" value="S_TKc"/>
    <property type="match status" value="1"/>
</dbReference>
<protein>
    <recommendedName>
        <fullName evidence="1">Protein kinase domain-containing protein</fullName>
    </recommendedName>
</protein>
<dbReference type="GO" id="GO:0005524">
    <property type="term" value="F:ATP binding"/>
    <property type="evidence" value="ECO:0007669"/>
    <property type="project" value="InterPro"/>
</dbReference>
<evidence type="ECO:0000313" key="2">
    <source>
        <dbReference type="EMBL" id="CAE4629378.1"/>
    </source>
</evidence>
<accession>A0A7S4RZ38</accession>
<reference evidence="2" key="1">
    <citation type="submission" date="2021-01" db="EMBL/GenBank/DDBJ databases">
        <authorList>
            <person name="Corre E."/>
            <person name="Pelletier E."/>
            <person name="Niang G."/>
            <person name="Scheremetjew M."/>
            <person name="Finn R."/>
            <person name="Kale V."/>
            <person name="Holt S."/>
            <person name="Cochrane G."/>
            <person name="Meng A."/>
            <person name="Brown T."/>
            <person name="Cohen L."/>
        </authorList>
    </citation>
    <scope>NUCLEOTIDE SEQUENCE</scope>
    <source>
        <strain evidence="2">GSO104</strain>
    </source>
</reference>
<dbReference type="PROSITE" id="PS00108">
    <property type="entry name" value="PROTEIN_KINASE_ST"/>
    <property type="match status" value="1"/>
</dbReference>
<dbReference type="InterPro" id="IPR011009">
    <property type="entry name" value="Kinase-like_dom_sf"/>
</dbReference>
<organism evidence="2">
    <name type="scientific">Ditylum brightwellii</name>
    <dbReference type="NCBI Taxonomy" id="49249"/>
    <lineage>
        <taxon>Eukaryota</taxon>
        <taxon>Sar</taxon>
        <taxon>Stramenopiles</taxon>
        <taxon>Ochrophyta</taxon>
        <taxon>Bacillariophyta</taxon>
        <taxon>Mediophyceae</taxon>
        <taxon>Lithodesmiophycidae</taxon>
        <taxon>Lithodesmiales</taxon>
        <taxon>Lithodesmiaceae</taxon>
        <taxon>Ditylum</taxon>
    </lineage>
</organism>
<evidence type="ECO:0000259" key="1">
    <source>
        <dbReference type="PROSITE" id="PS50011"/>
    </source>
</evidence>
<sequence length="164" mass="18949">MELAIKVISVDKCNLQEESRIMNEVAILQSLNHPNILRLHDFFEESPNFFIVMELMEGGDVFDKIVEKTQYTKRDAQELVRSLLKGVEYIHTRHVAHRDLKPQNLLLSSLENDVLVKIADFSFARRVHTPKSLFTRCGTPTYVVPICGVLESLLLSRWWDIPLS</sequence>
<dbReference type="PROSITE" id="PS50011">
    <property type="entry name" value="PROTEIN_KINASE_DOM"/>
    <property type="match status" value="1"/>
</dbReference>
<dbReference type="InterPro" id="IPR000719">
    <property type="entry name" value="Prot_kinase_dom"/>
</dbReference>
<dbReference type="PANTHER" id="PTHR24347">
    <property type="entry name" value="SERINE/THREONINE-PROTEIN KINASE"/>
    <property type="match status" value="1"/>
</dbReference>
<dbReference type="Pfam" id="PF00069">
    <property type="entry name" value="Pkinase"/>
    <property type="match status" value="1"/>
</dbReference>
<dbReference type="AlphaFoldDB" id="A0A7S4RZ38"/>
<gene>
    <name evidence="2" type="ORF">DBRI00130_LOCUS26555</name>
</gene>
<dbReference type="InterPro" id="IPR008271">
    <property type="entry name" value="Ser/Thr_kinase_AS"/>
</dbReference>
<dbReference type="Gene3D" id="1.10.510.10">
    <property type="entry name" value="Transferase(Phosphotransferase) domain 1"/>
    <property type="match status" value="1"/>
</dbReference>